<reference evidence="3 4" key="1">
    <citation type="submission" date="2021-01" db="EMBL/GenBank/DDBJ databases">
        <title>WGS of actinomycetes isolated from Thailand.</title>
        <authorList>
            <person name="Thawai C."/>
        </authorList>
    </citation>
    <scope>NUCLEOTIDE SEQUENCE [LARGE SCALE GENOMIC DNA]</scope>
    <source>
        <strain evidence="3 4">LPG 2</strain>
    </source>
</reference>
<keyword evidence="2" id="KW-0472">Membrane</keyword>
<dbReference type="InterPro" id="IPR021215">
    <property type="entry name" value="DUF2752"/>
</dbReference>
<dbReference type="Pfam" id="PF10825">
    <property type="entry name" value="DUF2752"/>
    <property type="match status" value="1"/>
</dbReference>
<feature type="transmembrane region" description="Helical" evidence="2">
    <location>
        <begin position="31"/>
        <end position="51"/>
    </location>
</feature>
<keyword evidence="2" id="KW-1133">Transmembrane helix</keyword>
<sequence length="163" mass="17906">MNWKRRSHAATVERVDTASAPVSQPPARSRWLTAGLPLLTGGAVAGVLAVLHFRDPHEQGSYGVCPFYELTGWWCPGCGGLRGLHNLTDGRIIDAVHSNILLVPLLLGFLAWWGNWTIKGWRGQSLPPLPRILPRSALWITAILLVAFTVVRNTPYGTWLAPV</sequence>
<proteinExistence type="predicted"/>
<dbReference type="EMBL" id="JAERRJ010000009">
    <property type="protein sequence ID" value="MBL1077321.1"/>
    <property type="molecule type" value="Genomic_DNA"/>
</dbReference>
<gene>
    <name evidence="3" type="ORF">JK358_23245</name>
</gene>
<feature type="transmembrane region" description="Helical" evidence="2">
    <location>
        <begin position="92"/>
        <end position="112"/>
    </location>
</feature>
<comment type="caution">
    <text evidence="3">The sequence shown here is derived from an EMBL/GenBank/DDBJ whole genome shotgun (WGS) entry which is preliminary data.</text>
</comment>
<keyword evidence="2" id="KW-0812">Transmembrane</keyword>
<evidence type="ECO:0000256" key="1">
    <source>
        <dbReference type="SAM" id="MobiDB-lite"/>
    </source>
</evidence>
<evidence type="ECO:0000313" key="3">
    <source>
        <dbReference type="EMBL" id="MBL1077321.1"/>
    </source>
</evidence>
<evidence type="ECO:0000256" key="2">
    <source>
        <dbReference type="SAM" id="Phobius"/>
    </source>
</evidence>
<feature type="region of interest" description="Disordered" evidence="1">
    <location>
        <begin position="1"/>
        <end position="26"/>
    </location>
</feature>
<protein>
    <submittedName>
        <fullName evidence="3">DUF2752 domain-containing protein</fullName>
    </submittedName>
</protein>
<accession>A0ABS1M9T0</accession>
<name>A0ABS1M9T0_9NOCA</name>
<feature type="transmembrane region" description="Helical" evidence="2">
    <location>
        <begin position="132"/>
        <end position="151"/>
    </location>
</feature>
<organism evidence="3 4">
    <name type="scientific">Nocardia acididurans</name>
    <dbReference type="NCBI Taxonomy" id="2802282"/>
    <lineage>
        <taxon>Bacteria</taxon>
        <taxon>Bacillati</taxon>
        <taxon>Actinomycetota</taxon>
        <taxon>Actinomycetes</taxon>
        <taxon>Mycobacteriales</taxon>
        <taxon>Nocardiaceae</taxon>
        <taxon>Nocardia</taxon>
    </lineage>
</organism>
<keyword evidence="4" id="KW-1185">Reference proteome</keyword>
<dbReference type="Proteomes" id="UP000602198">
    <property type="component" value="Unassembled WGS sequence"/>
</dbReference>
<evidence type="ECO:0000313" key="4">
    <source>
        <dbReference type="Proteomes" id="UP000602198"/>
    </source>
</evidence>